<feature type="signal peptide" evidence="1">
    <location>
        <begin position="1"/>
        <end position="19"/>
    </location>
</feature>
<feature type="chain" id="PRO_5014415232" evidence="1">
    <location>
        <begin position="20"/>
        <end position="145"/>
    </location>
</feature>
<name>A0A2J4RMJ9_9ENTR</name>
<dbReference type="GO" id="GO:0043213">
    <property type="term" value="P:bacteriocin transport"/>
    <property type="evidence" value="ECO:0007669"/>
    <property type="project" value="InterPro"/>
</dbReference>
<protein>
    <submittedName>
        <fullName evidence="2">Cell envelope integrity protein TolA</fullName>
    </submittedName>
</protein>
<gene>
    <name evidence="2" type="primary">tolA</name>
    <name evidence="2" type="ORF">CWN50_00235</name>
</gene>
<dbReference type="GO" id="GO:0016020">
    <property type="term" value="C:membrane"/>
    <property type="evidence" value="ECO:0007669"/>
    <property type="project" value="InterPro"/>
</dbReference>
<dbReference type="Gene3D" id="3.30.1150.10">
    <property type="match status" value="1"/>
</dbReference>
<dbReference type="EMBL" id="PIDS01000002">
    <property type="protein sequence ID" value="PLL44522.1"/>
    <property type="molecule type" value="Genomic_DNA"/>
</dbReference>
<keyword evidence="1" id="KW-0732">Signal</keyword>
<dbReference type="RefSeq" id="WP_044347900.1">
    <property type="nucleotide sequence ID" value="NZ_JARTPZ020000006.1"/>
</dbReference>
<dbReference type="InterPro" id="IPR014161">
    <property type="entry name" value="Tol-Pal_TolA"/>
</dbReference>
<dbReference type="Pfam" id="PF06519">
    <property type="entry name" value="TolA"/>
    <property type="match status" value="1"/>
</dbReference>
<dbReference type="NCBIfam" id="TIGR02794">
    <property type="entry name" value="tolA_full"/>
    <property type="match status" value="1"/>
</dbReference>
<accession>A0A2J4RMJ9</accession>
<reference evidence="2 3" key="2">
    <citation type="submission" date="2018-01" db="EMBL/GenBank/DDBJ databases">
        <title>Genomic study of Klebsiella pneumoniae.</title>
        <authorList>
            <person name="Yang Y."/>
            <person name="Bicalho R."/>
        </authorList>
    </citation>
    <scope>NUCLEOTIDE SEQUENCE [LARGE SCALE GENOMIC DNA]</scope>
    <source>
        <strain evidence="2 3">A11</strain>
    </source>
</reference>
<reference evidence="2 3" key="1">
    <citation type="submission" date="2017-11" db="EMBL/GenBank/DDBJ databases">
        <authorList>
            <person name="Han C.G."/>
        </authorList>
    </citation>
    <scope>NUCLEOTIDE SEQUENCE [LARGE SCALE GENOMIC DNA]</scope>
    <source>
        <strain evidence="2 3">A11</strain>
    </source>
</reference>
<sequence>MHIRPLPALLLVLPLLMTACNGSHTLKMDARATPANTKPAEVDDLLGDLQSTTVIPEQSRISTYARQVQKAIAAQMNEPNAYAGKNCVINISLQPDGSVNDATAKEGDERLCKAAISAITRAKIPAAPDEKTYQMLKNATIDFRL</sequence>
<evidence type="ECO:0000313" key="2">
    <source>
        <dbReference type="EMBL" id="PLL44522.1"/>
    </source>
</evidence>
<dbReference type="PROSITE" id="PS51257">
    <property type="entry name" value="PROKAR_LIPOPROTEIN"/>
    <property type="match status" value="1"/>
</dbReference>
<evidence type="ECO:0000313" key="3">
    <source>
        <dbReference type="Proteomes" id="UP000234505"/>
    </source>
</evidence>
<proteinExistence type="predicted"/>
<evidence type="ECO:0000256" key="1">
    <source>
        <dbReference type="SAM" id="SignalP"/>
    </source>
</evidence>
<dbReference type="AlphaFoldDB" id="A0A2J4RMJ9"/>
<dbReference type="Proteomes" id="UP000234505">
    <property type="component" value="Unassembled WGS sequence"/>
</dbReference>
<dbReference type="SUPFAM" id="SSF74653">
    <property type="entry name" value="TolA/TonB C-terminal domain"/>
    <property type="match status" value="1"/>
</dbReference>
<dbReference type="GO" id="GO:0019534">
    <property type="term" value="F:toxin transmembrane transporter activity"/>
    <property type="evidence" value="ECO:0007669"/>
    <property type="project" value="InterPro"/>
</dbReference>
<organism evidence="2 3">
    <name type="scientific">Klebsiella michiganensis</name>
    <dbReference type="NCBI Taxonomy" id="1134687"/>
    <lineage>
        <taxon>Bacteria</taxon>
        <taxon>Pseudomonadati</taxon>
        <taxon>Pseudomonadota</taxon>
        <taxon>Gammaproteobacteria</taxon>
        <taxon>Enterobacterales</taxon>
        <taxon>Enterobacteriaceae</taxon>
        <taxon>Klebsiella/Raoultella group</taxon>
        <taxon>Klebsiella</taxon>
    </lineage>
</organism>
<comment type="caution">
    <text evidence="2">The sequence shown here is derived from an EMBL/GenBank/DDBJ whole genome shotgun (WGS) entry which is preliminary data.</text>
</comment>